<dbReference type="InterPro" id="IPR049249">
    <property type="entry name" value="DUF6882"/>
</dbReference>
<dbReference type="EMBL" id="BJNB01000042">
    <property type="protein sequence ID" value="GEB98612.1"/>
    <property type="molecule type" value="Genomic_DNA"/>
</dbReference>
<dbReference type="EMBL" id="CP009246">
    <property type="protein sequence ID" value="APT86490.1"/>
    <property type="molecule type" value="Genomic_DNA"/>
</dbReference>
<proteinExistence type="predicted"/>
<feature type="region of interest" description="Disordered" evidence="1">
    <location>
        <begin position="45"/>
        <end position="64"/>
    </location>
</feature>
<organism evidence="2 4">
    <name type="scientific">Corynebacterium flavescens</name>
    <dbReference type="NCBI Taxonomy" id="28028"/>
    <lineage>
        <taxon>Bacteria</taxon>
        <taxon>Bacillati</taxon>
        <taxon>Actinomycetota</taxon>
        <taxon>Actinomycetes</taxon>
        <taxon>Mycobacteriales</taxon>
        <taxon>Corynebacteriaceae</taxon>
        <taxon>Corynebacterium</taxon>
    </lineage>
</organism>
<dbReference type="OrthoDB" id="4428117at2"/>
<dbReference type="RefSeq" id="WP_075729481.1">
    <property type="nucleotide sequence ID" value="NZ_BJNB01000042.1"/>
</dbReference>
<dbReference type="GeneID" id="82879944"/>
<keyword evidence="4" id="KW-1185">Reference proteome</keyword>
<dbReference type="KEGG" id="cfc:CFLV_04345"/>
<evidence type="ECO:0000256" key="1">
    <source>
        <dbReference type="SAM" id="MobiDB-lite"/>
    </source>
</evidence>
<evidence type="ECO:0000313" key="4">
    <source>
        <dbReference type="Proteomes" id="UP000185479"/>
    </source>
</evidence>
<evidence type="ECO:0000313" key="5">
    <source>
        <dbReference type="Proteomes" id="UP000315353"/>
    </source>
</evidence>
<reference evidence="2 4" key="1">
    <citation type="submission" date="2014-08" db="EMBL/GenBank/DDBJ databases">
        <title>Complete genome sequence of Corynebacterium flavescens OJ8(T)(=DSM 20296(T)), isolated from cheese.</title>
        <authorList>
            <person name="Ruckert C."/>
            <person name="Albersmeier A."/>
            <person name="Winkler A."/>
            <person name="Kalinowski J."/>
        </authorList>
    </citation>
    <scope>NUCLEOTIDE SEQUENCE [LARGE SCALE GENOMIC DNA]</scope>
    <source>
        <strain evidence="2 4">OJ8</strain>
    </source>
</reference>
<evidence type="ECO:0000313" key="2">
    <source>
        <dbReference type="EMBL" id="APT86490.1"/>
    </source>
</evidence>
<protein>
    <submittedName>
        <fullName evidence="2">Uncharacterized protein</fullName>
    </submittedName>
</protein>
<dbReference type="Proteomes" id="UP000185479">
    <property type="component" value="Chromosome"/>
</dbReference>
<reference evidence="3 5" key="2">
    <citation type="submission" date="2019-06" db="EMBL/GenBank/DDBJ databases">
        <title>Whole genome shotgun sequence of Corynebacterium flavescens NBRC 14136.</title>
        <authorList>
            <person name="Hosoyama A."/>
            <person name="Uohara A."/>
            <person name="Ohji S."/>
            <person name="Ichikawa N."/>
        </authorList>
    </citation>
    <scope>NUCLEOTIDE SEQUENCE [LARGE SCALE GENOMIC DNA]</scope>
    <source>
        <strain evidence="3 5">NBRC 14136</strain>
    </source>
</reference>
<dbReference type="Pfam" id="PF21813">
    <property type="entry name" value="DUF6882"/>
    <property type="match status" value="1"/>
</dbReference>
<dbReference type="AlphaFoldDB" id="A0A1L7CKV7"/>
<dbReference type="Proteomes" id="UP000315353">
    <property type="component" value="Unassembled WGS sequence"/>
</dbReference>
<gene>
    <name evidence="3" type="ORF">CFL01nite_21070</name>
    <name evidence="2" type="ORF">CFLV_04345</name>
</gene>
<evidence type="ECO:0000313" key="3">
    <source>
        <dbReference type="EMBL" id="GEB98612.1"/>
    </source>
</evidence>
<name>A0A1L7CKV7_CORFL</name>
<sequence length="428" mass="45775">MSTASPRTLAELLSAGAFIQAGIDSDFRASLGEIHGVEFNFLSAGAEQPPTEPTGPAEHASASADGNGLEVNQLVEVRVHTPRGARDFRGVRLAVIEDETWHWATSATNVYDIPELKEPQPYSEYLVQAARCIVGGLPIFIAEQDGDASTASPMSARRAAIAIVYEAGALPPRDCIMAGIEAYSGLIDERAALLGLAEKLQLTVQINGDYMQLFDGTTARFSPMDSIDGSRLISLNGSAWGLSPYHVLADSHYMAVEQQLFINGRYPGLQAQLDLDRGKAWLSNQDLGFEADAFVIATTTAQEFTWAWADRNLEGSPAAAASHNLHRFGADQAIPDLVRPRLPLSWAKQAALPHLAMPILGVFSLTSVALDAETTALVLVSAPELSLPEPSEAAIAATLAVAVPQGVDEKRARASYARLRGIELPQLP</sequence>
<accession>A0A1L7CKV7</accession>
<dbReference type="STRING" id="28028.CFLV_04345"/>